<dbReference type="EMBL" id="JBEZAE010000029">
    <property type="protein sequence ID" value="MEU7074728.1"/>
    <property type="molecule type" value="Genomic_DNA"/>
</dbReference>
<keyword evidence="2" id="KW-1185">Reference proteome</keyword>
<sequence>MADEQTPETVEPQAPVTFNIAEATDEQLLAEYGRVRQAGQELSAKTDADPAELTGLSTQLQELSAAVADRKTRAEATQAARDAFSAAPELTIPTQVIPETSAPVTPDNDVTPVAPVPSVSQMAVQSRPEPTTPAAPPTLKTTAYVSPMAAGLLNVPVDSVYANHGDISLALIKNAGQFGVKGAPGTTQTIAQFRTEGRKHVIDTLDGQETMKTLREARRESQFSSQGGNLAKAWQKQVDATGSLTAAAGWCAPSQNDYSLCTTWDAGVGLLDLPTVTVTRGGINYTDDPTFQSIYANAVAAGGGSNFLTEAQVIADTAKTCSEIPCPTFENRRLDVMALCIRVSFLQAAGYPEVVDAWDNGLREAHAQEMNRLIIADIIARAGAATVLAPLDGANGDSFTSALLAGLEIAATDTRYLYHLAPTSTVEVMLPMWIPAQIRADLSRRTGDTGGLLSVSDSYIASLFSQRNIRVHWVRGWQDGLITGGALDPAFPGGDITAPYSLTALPNDVSFVMWPAGSVAVARQDVVTLTNVYDAASLAQNEYTSLFAEEGFAPIYPCPGQRLYTLADLCVGGITGAAQINCAVA</sequence>
<protein>
    <submittedName>
        <fullName evidence="1">Major capsid protein</fullName>
    </submittedName>
</protein>
<name>A0ABV3CIX7_9ACTN</name>
<evidence type="ECO:0000313" key="1">
    <source>
        <dbReference type="EMBL" id="MEU7074728.1"/>
    </source>
</evidence>
<dbReference type="RefSeq" id="WP_358477237.1">
    <property type="nucleotide sequence ID" value="NZ_JBEZAE010000029.1"/>
</dbReference>
<proteinExistence type="predicted"/>
<reference evidence="1 2" key="1">
    <citation type="submission" date="2024-06" db="EMBL/GenBank/DDBJ databases">
        <title>The Natural Products Discovery Center: Release of the First 8490 Sequenced Strains for Exploring Actinobacteria Biosynthetic Diversity.</title>
        <authorList>
            <person name="Kalkreuter E."/>
            <person name="Kautsar S.A."/>
            <person name="Yang D."/>
            <person name="Bader C.D."/>
            <person name="Teijaro C.N."/>
            <person name="Fluegel L."/>
            <person name="Davis C.M."/>
            <person name="Simpson J.R."/>
            <person name="Lauterbach L."/>
            <person name="Steele A.D."/>
            <person name="Gui C."/>
            <person name="Meng S."/>
            <person name="Li G."/>
            <person name="Viehrig K."/>
            <person name="Ye F."/>
            <person name="Su P."/>
            <person name="Kiefer A.F."/>
            <person name="Nichols A."/>
            <person name="Cepeda A.J."/>
            <person name="Yan W."/>
            <person name="Fan B."/>
            <person name="Jiang Y."/>
            <person name="Adhikari A."/>
            <person name="Zheng C.-J."/>
            <person name="Schuster L."/>
            <person name="Cowan T.M."/>
            <person name="Smanski M.J."/>
            <person name="Chevrette M.G."/>
            <person name="De Carvalho L.P.S."/>
            <person name="Shen B."/>
        </authorList>
    </citation>
    <scope>NUCLEOTIDE SEQUENCE [LARGE SCALE GENOMIC DNA]</scope>
    <source>
        <strain evidence="1 2">NPDC045974</strain>
    </source>
</reference>
<organism evidence="1 2">
    <name type="scientific">Streptomyces narbonensis</name>
    <dbReference type="NCBI Taxonomy" id="67333"/>
    <lineage>
        <taxon>Bacteria</taxon>
        <taxon>Bacillati</taxon>
        <taxon>Actinomycetota</taxon>
        <taxon>Actinomycetes</taxon>
        <taxon>Kitasatosporales</taxon>
        <taxon>Streptomycetaceae</taxon>
        <taxon>Streptomyces</taxon>
    </lineage>
</organism>
<accession>A0ABV3CIX7</accession>
<dbReference type="Proteomes" id="UP001551329">
    <property type="component" value="Unassembled WGS sequence"/>
</dbReference>
<gene>
    <name evidence="1" type="ORF">AB0A88_32010</name>
</gene>
<dbReference type="InterPro" id="IPR047790">
    <property type="entry name" value="MCP_Sipho"/>
</dbReference>
<comment type="caution">
    <text evidence="1">The sequence shown here is derived from an EMBL/GenBank/DDBJ whole genome shotgun (WGS) entry which is preliminary data.</text>
</comment>
<dbReference type="NCBIfam" id="NF033847">
    <property type="entry name" value="MCP_Sipho"/>
    <property type="match status" value="1"/>
</dbReference>
<evidence type="ECO:0000313" key="2">
    <source>
        <dbReference type="Proteomes" id="UP001551329"/>
    </source>
</evidence>